<dbReference type="InterPro" id="IPR019428">
    <property type="entry name" value="7TM_GPCR_serpentine_rcpt_Str"/>
</dbReference>
<evidence type="ECO:0000313" key="2">
    <source>
        <dbReference type="EMBL" id="VDN37936.1"/>
    </source>
</evidence>
<dbReference type="GO" id="GO:0005886">
    <property type="term" value="C:plasma membrane"/>
    <property type="evidence" value="ECO:0007669"/>
    <property type="project" value="TreeGrafter"/>
</dbReference>
<protein>
    <recommendedName>
        <fullName evidence="4">G-protein coupled receptors family 2 profile 2 domain-containing protein</fullName>
    </recommendedName>
</protein>
<keyword evidence="3" id="KW-1185">Reference proteome</keyword>
<proteinExistence type="predicted"/>
<dbReference type="Proteomes" id="UP000271889">
    <property type="component" value="Unassembled WGS sequence"/>
</dbReference>
<dbReference type="OrthoDB" id="5859135at2759"/>
<dbReference type="GO" id="GO:0038022">
    <property type="term" value="F:G protein-coupled olfactory receptor activity"/>
    <property type="evidence" value="ECO:0007669"/>
    <property type="project" value="TreeGrafter"/>
</dbReference>
<dbReference type="SUPFAM" id="SSF81321">
    <property type="entry name" value="Family A G protein-coupled receptor-like"/>
    <property type="match status" value="1"/>
</dbReference>
<dbReference type="AlphaFoldDB" id="A0A3P7R413"/>
<organism evidence="2 3">
    <name type="scientific">Cylicostephanus goldi</name>
    <name type="common">Nematode worm</name>
    <dbReference type="NCBI Taxonomy" id="71465"/>
    <lineage>
        <taxon>Eukaryota</taxon>
        <taxon>Metazoa</taxon>
        <taxon>Ecdysozoa</taxon>
        <taxon>Nematoda</taxon>
        <taxon>Chromadorea</taxon>
        <taxon>Rhabditida</taxon>
        <taxon>Rhabditina</taxon>
        <taxon>Rhabditomorpha</taxon>
        <taxon>Strongyloidea</taxon>
        <taxon>Strongylidae</taxon>
        <taxon>Cylicostephanus</taxon>
    </lineage>
</organism>
<evidence type="ECO:0000256" key="1">
    <source>
        <dbReference type="SAM" id="Phobius"/>
    </source>
</evidence>
<evidence type="ECO:0000313" key="3">
    <source>
        <dbReference type="Proteomes" id="UP000271889"/>
    </source>
</evidence>
<keyword evidence="1" id="KW-0812">Transmembrane</keyword>
<accession>A0A3P7R413</accession>
<dbReference type="Gene3D" id="1.20.1070.10">
    <property type="entry name" value="Rhodopsin 7-helix transmembrane proteins"/>
    <property type="match status" value="1"/>
</dbReference>
<feature type="transmembrane region" description="Helical" evidence="1">
    <location>
        <begin position="109"/>
        <end position="128"/>
    </location>
</feature>
<keyword evidence="1" id="KW-1133">Transmembrane helix</keyword>
<gene>
    <name evidence="2" type="ORF">CGOC_LOCUS13597</name>
</gene>
<keyword evidence="1" id="KW-0472">Membrane</keyword>
<dbReference type="PANTHER" id="PTHR22943:SF248">
    <property type="entry name" value="SEVEN TM RECEPTOR"/>
    <property type="match status" value="1"/>
</dbReference>
<dbReference type="Pfam" id="PF10326">
    <property type="entry name" value="7TM_GPCR_Str"/>
    <property type="match status" value="1"/>
</dbReference>
<dbReference type="GO" id="GO:0042048">
    <property type="term" value="P:olfactory behavior"/>
    <property type="evidence" value="ECO:0007669"/>
    <property type="project" value="TreeGrafter"/>
</dbReference>
<dbReference type="PANTHER" id="PTHR22943">
    <property type="entry name" value="7-TRANSMEMBRANE DOMAIN RECEPTOR C.ELEGANS"/>
    <property type="match status" value="1"/>
</dbReference>
<feature type="transmembrane region" description="Helical" evidence="1">
    <location>
        <begin position="39"/>
        <end position="61"/>
    </location>
</feature>
<evidence type="ECO:0008006" key="4">
    <source>
        <dbReference type="Google" id="ProtNLM"/>
    </source>
</evidence>
<reference evidence="2 3" key="1">
    <citation type="submission" date="2018-11" db="EMBL/GenBank/DDBJ databases">
        <authorList>
            <consortium name="Pathogen Informatics"/>
        </authorList>
    </citation>
    <scope>NUCLEOTIDE SEQUENCE [LARGE SCALE GENOMIC DNA]</scope>
</reference>
<name>A0A3P7R413_CYLGO</name>
<sequence>MGLLFSMHGIECALLVLHFLYRYIVVCRPEMKKYFESKLAIWAAANLVWGLIYFFIAIYWFGPTEGCYKYAGEAVRINLQRDLRKLPHMCILTYQVVNNSLLIYWKPTVGVAVVLLMMIATFIVMIFLGAQTSKTLKRGALSKKTITLQRQMLIALIIQVNRTDYVKAKFSTQVLM</sequence>
<feature type="transmembrane region" description="Helical" evidence="1">
    <location>
        <begin position="6"/>
        <end position="27"/>
    </location>
</feature>
<dbReference type="EMBL" id="UYRV01133097">
    <property type="protein sequence ID" value="VDN37936.1"/>
    <property type="molecule type" value="Genomic_DNA"/>
</dbReference>